<dbReference type="Proteomes" id="UP001620626">
    <property type="component" value="Unassembled WGS sequence"/>
</dbReference>
<proteinExistence type="predicted"/>
<dbReference type="EMBL" id="JBICBT010000218">
    <property type="protein sequence ID" value="KAL3120228.1"/>
    <property type="molecule type" value="Genomic_DNA"/>
</dbReference>
<evidence type="ECO:0000313" key="2">
    <source>
        <dbReference type="Proteomes" id="UP001620626"/>
    </source>
</evidence>
<keyword evidence="2" id="KW-1185">Reference proteome</keyword>
<name>A0ABD2LYA7_9BILA</name>
<dbReference type="AlphaFoldDB" id="A0ABD2LYA7"/>
<accession>A0ABD2LYA7</accession>
<evidence type="ECO:0000313" key="1">
    <source>
        <dbReference type="EMBL" id="KAL3120228.1"/>
    </source>
</evidence>
<protein>
    <submittedName>
        <fullName evidence="1">Uncharacterized protein</fullName>
    </submittedName>
</protein>
<reference evidence="1 2" key="1">
    <citation type="submission" date="2024-10" db="EMBL/GenBank/DDBJ databases">
        <authorList>
            <person name="Kim D."/>
        </authorList>
    </citation>
    <scope>NUCLEOTIDE SEQUENCE [LARGE SCALE GENOMIC DNA]</scope>
    <source>
        <strain evidence="1">BH-2024</strain>
    </source>
</reference>
<gene>
    <name evidence="1" type="ORF">niasHT_003558</name>
</gene>
<sequence>MTLWHCQQLPIAKCWQSQWHGDRPFRNLFYCQRPKVSNGRCAEGISGHSKSLRICHSFSPTASAHAQLIAFVTLRTLRTKCEGDGMPRLSKGTEGQIKLIWQTDALQQQMARQTDGAKSNRNHRGFVP</sequence>
<organism evidence="1 2">
    <name type="scientific">Heterodera trifolii</name>
    <dbReference type="NCBI Taxonomy" id="157864"/>
    <lineage>
        <taxon>Eukaryota</taxon>
        <taxon>Metazoa</taxon>
        <taxon>Ecdysozoa</taxon>
        <taxon>Nematoda</taxon>
        <taxon>Chromadorea</taxon>
        <taxon>Rhabditida</taxon>
        <taxon>Tylenchina</taxon>
        <taxon>Tylenchomorpha</taxon>
        <taxon>Tylenchoidea</taxon>
        <taxon>Heteroderidae</taxon>
        <taxon>Heteroderinae</taxon>
        <taxon>Heterodera</taxon>
    </lineage>
</organism>
<comment type="caution">
    <text evidence="1">The sequence shown here is derived from an EMBL/GenBank/DDBJ whole genome shotgun (WGS) entry which is preliminary data.</text>
</comment>